<dbReference type="Proteomes" id="UP000308349">
    <property type="component" value="Unassembled WGS sequence"/>
</dbReference>
<dbReference type="CDD" id="cd06260">
    <property type="entry name" value="DUF820-like"/>
    <property type="match status" value="1"/>
</dbReference>
<evidence type="ECO:0000256" key="1">
    <source>
        <dbReference type="SAM" id="MobiDB-lite"/>
    </source>
</evidence>
<keyword evidence="3" id="KW-0255">Endonuclease</keyword>
<feature type="domain" description="Putative restriction endonuclease" evidence="2">
    <location>
        <begin position="31"/>
        <end position="188"/>
    </location>
</feature>
<evidence type="ECO:0000313" key="4">
    <source>
        <dbReference type="Proteomes" id="UP000308349"/>
    </source>
</evidence>
<organism evidence="3 4">
    <name type="scientific">Nocardia cyriacigeorgica</name>
    <dbReference type="NCBI Taxonomy" id="135487"/>
    <lineage>
        <taxon>Bacteria</taxon>
        <taxon>Bacillati</taxon>
        <taxon>Actinomycetota</taxon>
        <taxon>Actinomycetes</taxon>
        <taxon>Mycobacteriales</taxon>
        <taxon>Nocardiaceae</taxon>
        <taxon>Nocardia</taxon>
    </lineage>
</organism>
<dbReference type="InterPro" id="IPR008538">
    <property type="entry name" value="Uma2"/>
</dbReference>
<protein>
    <submittedName>
        <fullName evidence="3">Uma2 family endonuclease</fullName>
    </submittedName>
</protein>
<dbReference type="OrthoDB" id="4540449at2"/>
<feature type="region of interest" description="Disordered" evidence="1">
    <location>
        <begin position="1"/>
        <end position="20"/>
    </location>
</feature>
<evidence type="ECO:0000259" key="2">
    <source>
        <dbReference type="Pfam" id="PF05685"/>
    </source>
</evidence>
<dbReference type="AlphaFoldDB" id="A0A5R8PCM6"/>
<dbReference type="SUPFAM" id="SSF52980">
    <property type="entry name" value="Restriction endonuclease-like"/>
    <property type="match status" value="1"/>
</dbReference>
<dbReference type="InterPro" id="IPR011335">
    <property type="entry name" value="Restrct_endonuc-II-like"/>
</dbReference>
<reference evidence="3 4" key="1">
    <citation type="submission" date="2019-05" db="EMBL/GenBank/DDBJ databases">
        <title>Genomes sequences of two Nocardia cyriacigeorgica environmental isolates, type strains Nocardia asteroides ATCC 19247 and Nocardia cyriacigeorgica DSM 44484.</title>
        <authorList>
            <person name="Vautrin F."/>
            <person name="Bergeron E."/>
            <person name="Dubost A."/>
            <person name="Abrouk D."/>
            <person name="Rodriguez Nava V."/>
            <person name="Pujic P."/>
        </authorList>
    </citation>
    <scope>NUCLEOTIDE SEQUENCE [LARGE SCALE GENOMIC DNA]</scope>
    <source>
        <strain evidence="3 4">EML 1456</strain>
    </source>
</reference>
<proteinExistence type="predicted"/>
<evidence type="ECO:0000313" key="3">
    <source>
        <dbReference type="EMBL" id="TLG08668.1"/>
    </source>
</evidence>
<gene>
    <name evidence="3" type="ORF">FEK35_17090</name>
</gene>
<keyword evidence="3" id="KW-0540">Nuclease</keyword>
<keyword evidence="3" id="KW-0378">Hydrolase</keyword>
<sequence length="196" mass="22094">MMRWSDAAPDLGGSDMTSQIDLPMTGVRTRAEFEELPGVPRGWAWELRSGRLELTFMPVTFWHFRIVFMVLDYWMRLGHEIAGEQYVADSGFVRGGTGRNNFVADGVVFREGHRPDKNSSTHDAADIYAVIEAVSQDSEDHDAIDKLRVYATLGIPHYWIIRGDVESDDIDGFVTMYELVDGEYKLVGSRLASQLG</sequence>
<dbReference type="EMBL" id="VBUU01000017">
    <property type="protein sequence ID" value="TLG08668.1"/>
    <property type="molecule type" value="Genomic_DNA"/>
</dbReference>
<dbReference type="Pfam" id="PF05685">
    <property type="entry name" value="Uma2"/>
    <property type="match status" value="1"/>
</dbReference>
<dbReference type="Gene3D" id="3.90.1570.10">
    <property type="entry name" value="tt1808, chain A"/>
    <property type="match status" value="1"/>
</dbReference>
<dbReference type="InterPro" id="IPR012296">
    <property type="entry name" value="Nuclease_put_TT1808"/>
</dbReference>
<dbReference type="GO" id="GO:0004519">
    <property type="term" value="F:endonuclease activity"/>
    <property type="evidence" value="ECO:0007669"/>
    <property type="project" value="UniProtKB-KW"/>
</dbReference>
<name>A0A5R8PCM6_9NOCA</name>
<comment type="caution">
    <text evidence="3">The sequence shown here is derived from an EMBL/GenBank/DDBJ whole genome shotgun (WGS) entry which is preliminary data.</text>
</comment>
<accession>A0A5R8PCM6</accession>